<evidence type="ECO:0000256" key="1">
    <source>
        <dbReference type="SAM" id="MobiDB-lite"/>
    </source>
</evidence>
<dbReference type="Proteomes" id="UP000660745">
    <property type="component" value="Unassembled WGS sequence"/>
</dbReference>
<gene>
    <name evidence="2" type="ORF">GCM10012278_27210</name>
</gene>
<accession>A0A918A371</accession>
<reference evidence="2" key="1">
    <citation type="journal article" date="2014" name="Int. J. Syst. Evol. Microbiol.">
        <title>Complete genome sequence of Corynebacterium casei LMG S-19264T (=DSM 44701T), isolated from a smear-ripened cheese.</title>
        <authorList>
            <consortium name="US DOE Joint Genome Institute (JGI-PGF)"/>
            <person name="Walter F."/>
            <person name="Albersmeier A."/>
            <person name="Kalinowski J."/>
            <person name="Ruckert C."/>
        </authorList>
    </citation>
    <scope>NUCLEOTIDE SEQUENCE</scope>
    <source>
        <strain evidence="2">CGMCC 4.7430</strain>
    </source>
</reference>
<dbReference type="Gene3D" id="3.40.50.300">
    <property type="entry name" value="P-loop containing nucleotide triphosphate hydrolases"/>
    <property type="match status" value="1"/>
</dbReference>
<reference evidence="2" key="2">
    <citation type="submission" date="2020-09" db="EMBL/GenBank/DDBJ databases">
        <authorList>
            <person name="Sun Q."/>
            <person name="Zhou Y."/>
        </authorList>
    </citation>
    <scope>NUCLEOTIDE SEQUENCE</scope>
    <source>
        <strain evidence="2">CGMCC 4.7430</strain>
    </source>
</reference>
<proteinExistence type="predicted"/>
<sequence length="103" mass="11326">MYRVEAFPSPRSRPGVEQARAQPSRLLLSRYEVVPFPGRDVLVQKLVDWMGGPEGPVSVRLVHGPGGQGKTRLAAFLAREHTAGAQSWQVWQARQPLPTATSP</sequence>
<dbReference type="SUPFAM" id="SSF52540">
    <property type="entry name" value="P-loop containing nucleoside triphosphate hydrolases"/>
    <property type="match status" value="1"/>
</dbReference>
<comment type="caution">
    <text evidence="2">The sequence shown here is derived from an EMBL/GenBank/DDBJ whole genome shotgun (WGS) entry which is preliminary data.</text>
</comment>
<protein>
    <submittedName>
        <fullName evidence="2">Uncharacterized protein</fullName>
    </submittedName>
</protein>
<name>A0A918A371_9ACTN</name>
<keyword evidence="3" id="KW-1185">Reference proteome</keyword>
<organism evidence="2 3">
    <name type="scientific">Nonomuraea glycinis</name>
    <dbReference type="NCBI Taxonomy" id="2047744"/>
    <lineage>
        <taxon>Bacteria</taxon>
        <taxon>Bacillati</taxon>
        <taxon>Actinomycetota</taxon>
        <taxon>Actinomycetes</taxon>
        <taxon>Streptosporangiales</taxon>
        <taxon>Streptosporangiaceae</taxon>
        <taxon>Nonomuraea</taxon>
    </lineage>
</organism>
<dbReference type="EMBL" id="BMNK01000004">
    <property type="protein sequence ID" value="GGP05915.1"/>
    <property type="molecule type" value="Genomic_DNA"/>
</dbReference>
<dbReference type="InterPro" id="IPR027417">
    <property type="entry name" value="P-loop_NTPase"/>
</dbReference>
<dbReference type="AlphaFoldDB" id="A0A918A371"/>
<evidence type="ECO:0000313" key="3">
    <source>
        <dbReference type="Proteomes" id="UP000660745"/>
    </source>
</evidence>
<feature type="region of interest" description="Disordered" evidence="1">
    <location>
        <begin position="1"/>
        <end position="21"/>
    </location>
</feature>
<evidence type="ECO:0000313" key="2">
    <source>
        <dbReference type="EMBL" id="GGP05915.1"/>
    </source>
</evidence>